<feature type="coiled-coil region" evidence="1">
    <location>
        <begin position="73"/>
        <end position="224"/>
    </location>
</feature>
<evidence type="ECO:0000313" key="4">
    <source>
        <dbReference type="Proteomes" id="UP001162131"/>
    </source>
</evidence>
<evidence type="ECO:0000313" key="3">
    <source>
        <dbReference type="EMBL" id="CAG9326391.1"/>
    </source>
</evidence>
<proteinExistence type="predicted"/>
<protein>
    <submittedName>
        <fullName evidence="3">Uncharacterized protein</fullName>
    </submittedName>
</protein>
<evidence type="ECO:0000256" key="1">
    <source>
        <dbReference type="SAM" id="Coils"/>
    </source>
</evidence>
<reference evidence="3" key="1">
    <citation type="submission" date="2021-09" db="EMBL/GenBank/DDBJ databases">
        <authorList>
            <consortium name="AG Swart"/>
            <person name="Singh M."/>
            <person name="Singh A."/>
            <person name="Seah K."/>
            <person name="Emmerich C."/>
        </authorList>
    </citation>
    <scope>NUCLEOTIDE SEQUENCE</scope>
    <source>
        <strain evidence="3">ATCC30299</strain>
    </source>
</reference>
<dbReference type="AlphaFoldDB" id="A0AAU9JPH4"/>
<sequence length="438" mass="52175">MKRFEVSSGTKRRRQEELLSELDQEKAENRQLRKRLKEAEYEIAELNRKISLDTLAENGKEGDQPTLEVYRSIKSLKRNLKSSIENCETKDRKIQELISEISRLNDELDISISQLNDYKNKESRYNAFKEKIDRLGATEIKNKELEEQYEQSVQDKTLLLIELQKLRLNEKNSEKLEKEIEDMTERYVQALAQISEKQKSNEILKNMLEDKTRELEKMRVLEGEVAMLRNKYETPFSSQRTSLGTDAPPLWIEEYELKLKELQNQNQQLKNTLWNNIEVCTLDSLMAQIETLTSIKEDSFLKYARLQCSYHELEYRSEAIEESLKEQIHNLTRNYTLLEAKLEYQKVLNQELDSRLNNCKSCQELREELKIVEDRCNKLNSRLETRTDIIEQEQKRLKDLRLLYENGVKELDELKQEHYRLKEKFERDIELSENGNSK</sequence>
<keyword evidence="4" id="KW-1185">Reference proteome</keyword>
<keyword evidence="1" id="KW-0175">Coiled coil</keyword>
<dbReference type="EMBL" id="CAJZBQ010000040">
    <property type="protein sequence ID" value="CAG9326391.1"/>
    <property type="molecule type" value="Genomic_DNA"/>
</dbReference>
<dbReference type="Proteomes" id="UP001162131">
    <property type="component" value="Unassembled WGS sequence"/>
</dbReference>
<accession>A0AAU9JPH4</accession>
<gene>
    <name evidence="3" type="ORF">BSTOLATCC_MIC40818</name>
</gene>
<feature type="region of interest" description="Disordered" evidence="2">
    <location>
        <begin position="1"/>
        <end position="22"/>
    </location>
</feature>
<feature type="coiled-coil region" evidence="1">
    <location>
        <begin position="321"/>
        <end position="428"/>
    </location>
</feature>
<evidence type="ECO:0000256" key="2">
    <source>
        <dbReference type="SAM" id="MobiDB-lite"/>
    </source>
</evidence>
<feature type="coiled-coil region" evidence="1">
    <location>
        <begin position="252"/>
        <end position="279"/>
    </location>
</feature>
<name>A0AAU9JPH4_9CILI</name>
<organism evidence="3 4">
    <name type="scientific">Blepharisma stoltei</name>
    <dbReference type="NCBI Taxonomy" id="1481888"/>
    <lineage>
        <taxon>Eukaryota</taxon>
        <taxon>Sar</taxon>
        <taxon>Alveolata</taxon>
        <taxon>Ciliophora</taxon>
        <taxon>Postciliodesmatophora</taxon>
        <taxon>Heterotrichea</taxon>
        <taxon>Heterotrichida</taxon>
        <taxon>Blepharismidae</taxon>
        <taxon>Blepharisma</taxon>
    </lineage>
</organism>
<comment type="caution">
    <text evidence="3">The sequence shown here is derived from an EMBL/GenBank/DDBJ whole genome shotgun (WGS) entry which is preliminary data.</text>
</comment>